<dbReference type="NCBIfam" id="TIGR01987">
    <property type="entry name" value="HI0074"/>
    <property type="match status" value="1"/>
</dbReference>
<evidence type="ECO:0000313" key="2">
    <source>
        <dbReference type="Proteomes" id="UP000178315"/>
    </source>
</evidence>
<dbReference type="SUPFAM" id="SSF81593">
    <property type="entry name" value="Nucleotidyltransferase substrate binding subunit/domain"/>
    <property type="match status" value="1"/>
</dbReference>
<protein>
    <submittedName>
        <fullName evidence="1">Nucleotidyltransferase</fullName>
    </submittedName>
</protein>
<sequence length="132" mass="15627">MSKLQSLLEDFEKGLLRLSEALAREKDDFIRDSAIKRFEILFDLGWKTLKAFLQEERTVKCVSPKGCFREAYKQGLIEYDNFWIEICNMRNYATHAYDEQLADYIYNQLPKVLASFNELYAAMKREAESEEM</sequence>
<dbReference type="InterPro" id="IPR010235">
    <property type="entry name" value="HepT"/>
</dbReference>
<keyword evidence="1" id="KW-0808">Transferase</keyword>
<accession>A0A1G2A5R5</accession>
<dbReference type="Pfam" id="PF08780">
    <property type="entry name" value="NTase_sub_bind"/>
    <property type="match status" value="1"/>
</dbReference>
<organism evidence="1 2">
    <name type="scientific">Candidatus Jacksonbacteria bacterium RIFCSPLOWO2_02_FULL_44_20</name>
    <dbReference type="NCBI Taxonomy" id="1798460"/>
    <lineage>
        <taxon>Bacteria</taxon>
        <taxon>Candidatus Jacksoniibacteriota</taxon>
    </lineage>
</organism>
<comment type="caution">
    <text evidence="1">The sequence shown here is derived from an EMBL/GenBank/DDBJ whole genome shotgun (WGS) entry which is preliminary data.</text>
</comment>
<name>A0A1G2A5R5_9BACT</name>
<reference evidence="1 2" key="1">
    <citation type="journal article" date="2016" name="Nat. Commun.">
        <title>Thousands of microbial genomes shed light on interconnected biogeochemical processes in an aquifer system.</title>
        <authorList>
            <person name="Anantharaman K."/>
            <person name="Brown C.T."/>
            <person name="Hug L.A."/>
            <person name="Sharon I."/>
            <person name="Castelle C.J."/>
            <person name="Probst A.J."/>
            <person name="Thomas B.C."/>
            <person name="Singh A."/>
            <person name="Wilkins M.J."/>
            <person name="Karaoz U."/>
            <person name="Brodie E.L."/>
            <person name="Williams K.H."/>
            <person name="Hubbard S.S."/>
            <person name="Banfield J.F."/>
        </authorList>
    </citation>
    <scope>NUCLEOTIDE SEQUENCE [LARGE SCALE GENOMIC DNA]</scope>
</reference>
<evidence type="ECO:0000313" key="1">
    <source>
        <dbReference type="EMBL" id="OGY72233.1"/>
    </source>
</evidence>
<dbReference type="AlphaFoldDB" id="A0A1G2A5R5"/>
<dbReference type="Gene3D" id="1.20.120.330">
    <property type="entry name" value="Nucleotidyltransferases domain 2"/>
    <property type="match status" value="1"/>
</dbReference>
<proteinExistence type="predicted"/>
<gene>
    <name evidence="1" type="ORF">A3H61_04455</name>
</gene>
<dbReference type="GO" id="GO:0016740">
    <property type="term" value="F:transferase activity"/>
    <property type="evidence" value="ECO:0007669"/>
    <property type="project" value="UniProtKB-KW"/>
</dbReference>
<dbReference type="EMBL" id="MHJU01000040">
    <property type="protein sequence ID" value="OGY72233.1"/>
    <property type="molecule type" value="Genomic_DNA"/>
</dbReference>
<dbReference type="Proteomes" id="UP000178315">
    <property type="component" value="Unassembled WGS sequence"/>
</dbReference>